<evidence type="ECO:0000256" key="8">
    <source>
        <dbReference type="ARBA" id="ARBA00023136"/>
    </source>
</evidence>
<keyword evidence="3" id="KW-1003">Cell membrane</keyword>
<dbReference type="AlphaFoldDB" id="A0A381IC34"/>
<dbReference type="GO" id="GO:0005886">
    <property type="term" value="C:plasma membrane"/>
    <property type="evidence" value="ECO:0007669"/>
    <property type="project" value="UniProtKB-SubCell"/>
</dbReference>
<comment type="subcellular location">
    <subcellularLocation>
        <location evidence="1">Cell membrane</location>
        <topology evidence="1">Multi-pass membrane protein</topology>
    </subcellularLocation>
</comment>
<evidence type="ECO:0000256" key="2">
    <source>
        <dbReference type="ARBA" id="ARBA00022448"/>
    </source>
</evidence>
<evidence type="ECO:0000256" key="7">
    <source>
        <dbReference type="ARBA" id="ARBA00022989"/>
    </source>
</evidence>
<proteinExistence type="predicted"/>
<name>A0A381IC34_CLODI</name>
<feature type="transmembrane region" description="Helical" evidence="9">
    <location>
        <begin position="12"/>
        <end position="29"/>
    </location>
</feature>
<sequence length="66" mass="7292">MLEFMKSIIDTFGSAIIVPIIIFIIAKIFKVTTKKSFLSAVYAGVALQGFTLILNSFTPNNNTSYQ</sequence>
<keyword evidence="7 9" id="KW-1133">Transmembrane helix</keyword>
<protein>
    <submittedName>
        <fullName evidence="10">PTS system transporter subunit IIC</fullName>
    </submittedName>
</protein>
<evidence type="ECO:0000256" key="9">
    <source>
        <dbReference type="SAM" id="Phobius"/>
    </source>
</evidence>
<evidence type="ECO:0000256" key="1">
    <source>
        <dbReference type="ARBA" id="ARBA00004651"/>
    </source>
</evidence>
<keyword evidence="4" id="KW-0762">Sugar transport</keyword>
<evidence type="ECO:0000256" key="4">
    <source>
        <dbReference type="ARBA" id="ARBA00022597"/>
    </source>
</evidence>
<evidence type="ECO:0000256" key="5">
    <source>
        <dbReference type="ARBA" id="ARBA00022683"/>
    </source>
</evidence>
<gene>
    <name evidence="10" type="ORF">NCTC13307_03002</name>
</gene>
<keyword evidence="8 9" id="KW-0472">Membrane</keyword>
<dbReference type="GO" id="GO:0009401">
    <property type="term" value="P:phosphoenolpyruvate-dependent sugar phosphotransferase system"/>
    <property type="evidence" value="ECO:0007669"/>
    <property type="project" value="UniProtKB-KW"/>
</dbReference>
<reference evidence="10" key="1">
    <citation type="submission" date="2018-06" db="EMBL/GenBank/DDBJ databases">
        <authorList>
            <consortium name="Pathogen Informatics"/>
            <person name="Doyle S."/>
        </authorList>
    </citation>
    <scope>NUCLEOTIDE SEQUENCE</scope>
    <source>
        <strain evidence="10">NCTC13307</strain>
    </source>
</reference>
<dbReference type="Pfam" id="PF03611">
    <property type="entry name" value="EIIC-GAT"/>
    <property type="match status" value="1"/>
</dbReference>
<accession>A0A381IC34</accession>
<evidence type="ECO:0000313" key="10">
    <source>
        <dbReference type="EMBL" id="SUY25642.1"/>
    </source>
</evidence>
<evidence type="ECO:0000256" key="6">
    <source>
        <dbReference type="ARBA" id="ARBA00022692"/>
    </source>
</evidence>
<evidence type="ECO:0000256" key="3">
    <source>
        <dbReference type="ARBA" id="ARBA00022475"/>
    </source>
</evidence>
<keyword evidence="2" id="KW-0813">Transport</keyword>
<organism evidence="10">
    <name type="scientific">Clostridioides difficile</name>
    <name type="common">Peptoclostridium difficile</name>
    <dbReference type="NCBI Taxonomy" id="1496"/>
    <lineage>
        <taxon>Bacteria</taxon>
        <taxon>Bacillati</taxon>
        <taxon>Bacillota</taxon>
        <taxon>Clostridia</taxon>
        <taxon>Peptostreptococcales</taxon>
        <taxon>Peptostreptococcaceae</taxon>
        <taxon>Clostridioides</taxon>
    </lineage>
</organism>
<keyword evidence="5" id="KW-0598">Phosphotransferase system</keyword>
<dbReference type="EMBL" id="UFWD01000001">
    <property type="protein sequence ID" value="SUY25642.1"/>
    <property type="molecule type" value="Genomic_DNA"/>
</dbReference>
<keyword evidence="6 9" id="KW-0812">Transmembrane</keyword>
<dbReference type="InterPro" id="IPR004703">
    <property type="entry name" value="PTS_sugar-sp_permease"/>
</dbReference>
<feature type="transmembrane region" description="Helical" evidence="9">
    <location>
        <begin position="36"/>
        <end position="57"/>
    </location>
</feature>